<dbReference type="AlphaFoldDB" id="A0A6S6PU87"/>
<reference evidence="1 2" key="1">
    <citation type="submission" date="2020-07" db="EMBL/GenBank/DDBJ databases">
        <title>Complete Genome Sequence of an acetic acid bacterium, Acetobacter aceti JCM20276.</title>
        <authorList>
            <person name="Hirose Y."/>
            <person name="Mihara H."/>
        </authorList>
    </citation>
    <scope>NUCLEOTIDE SEQUENCE [LARGE SCALE GENOMIC DNA]</scope>
    <source>
        <strain evidence="1 2">JCM20276</strain>
    </source>
</reference>
<evidence type="ECO:0000313" key="1">
    <source>
        <dbReference type="EMBL" id="BCI68282.1"/>
    </source>
</evidence>
<dbReference type="EMBL" id="AP023326">
    <property type="protein sequence ID" value="BCI68282.1"/>
    <property type="molecule type" value="Genomic_DNA"/>
</dbReference>
<protein>
    <submittedName>
        <fullName evidence="1">Uncharacterized protein</fullName>
    </submittedName>
</protein>
<gene>
    <name evidence="1" type="ORF">AAJCM20276_29060</name>
</gene>
<dbReference type="RefSeq" id="WP_099349556.1">
    <property type="nucleotide sequence ID" value="NZ_AP023326.1"/>
</dbReference>
<name>A0A6S6PU87_ACEAC</name>
<sequence>MSKKNIPEEDVGVPFKDPDAPITWRDIQEQWMNTPEEEKRAIYEEELKHHGDATSFSEDDRKDFESYKKRVKRVLFEPW</sequence>
<proteinExistence type="predicted"/>
<evidence type="ECO:0000313" key="2">
    <source>
        <dbReference type="Proteomes" id="UP000515220"/>
    </source>
</evidence>
<accession>A0A6S6PU87</accession>
<organism evidence="1 2">
    <name type="scientific">Acetobacter aceti</name>
    <dbReference type="NCBI Taxonomy" id="435"/>
    <lineage>
        <taxon>Bacteria</taxon>
        <taxon>Pseudomonadati</taxon>
        <taxon>Pseudomonadota</taxon>
        <taxon>Alphaproteobacteria</taxon>
        <taxon>Acetobacterales</taxon>
        <taxon>Acetobacteraceae</taxon>
        <taxon>Acetobacter</taxon>
        <taxon>Acetobacter subgen. Acetobacter</taxon>
    </lineage>
</organism>
<dbReference type="Proteomes" id="UP000515220">
    <property type="component" value="Chromosome"/>
</dbReference>